<dbReference type="InterPro" id="IPR051909">
    <property type="entry name" value="MFP_Cation_Efflux"/>
</dbReference>
<feature type="domain" description="Heavy metal binding" evidence="6">
    <location>
        <begin position="44"/>
        <end position="70"/>
    </location>
</feature>
<dbReference type="Proteomes" id="UP001597201">
    <property type="component" value="Unassembled WGS sequence"/>
</dbReference>
<feature type="domain" description="CzcB-like C-terminal circularly permuted SH3-like" evidence="10">
    <location>
        <begin position="331"/>
        <end position="391"/>
    </location>
</feature>
<evidence type="ECO:0000259" key="8">
    <source>
        <dbReference type="Pfam" id="PF25919"/>
    </source>
</evidence>
<dbReference type="InterPro" id="IPR045800">
    <property type="entry name" value="HMBD"/>
</dbReference>
<evidence type="ECO:0000259" key="6">
    <source>
        <dbReference type="Pfam" id="PF19335"/>
    </source>
</evidence>
<evidence type="ECO:0000256" key="3">
    <source>
        <dbReference type="SAM" id="MobiDB-lite"/>
    </source>
</evidence>
<evidence type="ECO:0000313" key="11">
    <source>
        <dbReference type="EMBL" id="MFD1315707.1"/>
    </source>
</evidence>
<name>A0ABW3Y1H8_9FLAO</name>
<evidence type="ECO:0000259" key="10">
    <source>
        <dbReference type="Pfam" id="PF25975"/>
    </source>
</evidence>
<dbReference type="InterPro" id="IPR058649">
    <property type="entry name" value="CzcB_C"/>
</dbReference>
<evidence type="ECO:0000313" key="12">
    <source>
        <dbReference type="Proteomes" id="UP001597201"/>
    </source>
</evidence>
<feature type="transmembrane region" description="Helical" evidence="4">
    <location>
        <begin position="5"/>
        <end position="22"/>
    </location>
</feature>
<evidence type="ECO:0000256" key="1">
    <source>
        <dbReference type="ARBA" id="ARBA00009477"/>
    </source>
</evidence>
<feature type="region of interest" description="Disordered" evidence="3">
    <location>
        <begin position="403"/>
        <end position="426"/>
    </location>
</feature>
<dbReference type="Pfam" id="PF19335">
    <property type="entry name" value="HMBD"/>
    <property type="match status" value="1"/>
</dbReference>
<keyword evidence="4" id="KW-0472">Membrane</keyword>
<feature type="domain" description="DUF3347" evidence="5">
    <location>
        <begin position="450"/>
        <end position="540"/>
    </location>
</feature>
<dbReference type="InterPro" id="IPR058792">
    <property type="entry name" value="Beta-barrel_RND_2"/>
</dbReference>
<keyword evidence="2" id="KW-0813">Transport</keyword>
<dbReference type="Gene3D" id="2.40.30.170">
    <property type="match status" value="1"/>
</dbReference>
<evidence type="ECO:0000256" key="2">
    <source>
        <dbReference type="ARBA" id="ARBA00022448"/>
    </source>
</evidence>
<keyword evidence="4" id="KW-0812">Transmembrane</keyword>
<dbReference type="SUPFAM" id="SSF111369">
    <property type="entry name" value="HlyD-like secretion proteins"/>
    <property type="match status" value="1"/>
</dbReference>
<feature type="domain" description="CusB-like three alpha-helical bundle" evidence="7">
    <location>
        <begin position="158"/>
        <end position="206"/>
    </location>
</feature>
<organism evidence="11 12">
    <name type="scientific">Namhaeicola litoreus</name>
    <dbReference type="NCBI Taxonomy" id="1052145"/>
    <lineage>
        <taxon>Bacteria</taxon>
        <taxon>Pseudomonadati</taxon>
        <taxon>Bacteroidota</taxon>
        <taxon>Flavobacteriia</taxon>
        <taxon>Flavobacteriales</taxon>
        <taxon>Flavobacteriaceae</taxon>
        <taxon>Namhaeicola</taxon>
    </lineage>
</organism>
<feature type="compositionally biased region" description="Polar residues" evidence="3">
    <location>
        <begin position="403"/>
        <end position="412"/>
    </location>
</feature>
<dbReference type="RefSeq" id="WP_377178136.1">
    <property type="nucleotide sequence ID" value="NZ_JBHTMY010000003.1"/>
</dbReference>
<feature type="domain" description="CusB-like beta-barrel" evidence="9">
    <location>
        <begin position="245"/>
        <end position="321"/>
    </location>
</feature>
<evidence type="ECO:0000259" key="5">
    <source>
        <dbReference type="Pfam" id="PF11827"/>
    </source>
</evidence>
<dbReference type="Pfam" id="PF25954">
    <property type="entry name" value="Beta-barrel_RND_2"/>
    <property type="match status" value="1"/>
</dbReference>
<dbReference type="PANTHER" id="PTHR30097:SF4">
    <property type="entry name" value="SLR6042 PROTEIN"/>
    <property type="match status" value="1"/>
</dbReference>
<dbReference type="NCBIfam" id="TIGR01730">
    <property type="entry name" value="RND_mfp"/>
    <property type="match status" value="1"/>
</dbReference>
<dbReference type="Pfam" id="PF11827">
    <property type="entry name" value="DUF3347"/>
    <property type="match status" value="1"/>
</dbReference>
<evidence type="ECO:0000259" key="9">
    <source>
        <dbReference type="Pfam" id="PF25954"/>
    </source>
</evidence>
<dbReference type="InterPro" id="IPR058790">
    <property type="entry name" value="BSH_CusB"/>
</dbReference>
<dbReference type="Pfam" id="PF25919">
    <property type="entry name" value="BSH_CusB"/>
    <property type="match status" value="1"/>
</dbReference>
<dbReference type="InterPro" id="IPR058791">
    <property type="entry name" value="3HB_CusB"/>
</dbReference>
<dbReference type="Pfam" id="PF25975">
    <property type="entry name" value="CzcB_C"/>
    <property type="match status" value="1"/>
</dbReference>
<accession>A0ABW3Y1H8</accession>
<dbReference type="PANTHER" id="PTHR30097">
    <property type="entry name" value="CATION EFFLUX SYSTEM PROTEIN CUSB"/>
    <property type="match status" value="1"/>
</dbReference>
<protein>
    <submittedName>
        <fullName evidence="11">Efflux RND transporter periplasmic adaptor subunit</fullName>
    </submittedName>
</protein>
<dbReference type="Gene3D" id="2.40.420.20">
    <property type="match status" value="1"/>
</dbReference>
<keyword evidence="12" id="KW-1185">Reference proteome</keyword>
<feature type="domain" description="CusB-like barrel-sandwich hybrid" evidence="8">
    <location>
        <begin position="130"/>
        <end position="241"/>
    </location>
</feature>
<dbReference type="InterPro" id="IPR006143">
    <property type="entry name" value="RND_pump_MFP"/>
</dbReference>
<dbReference type="EMBL" id="JBHTMY010000003">
    <property type="protein sequence ID" value="MFD1315707.1"/>
    <property type="molecule type" value="Genomic_DNA"/>
</dbReference>
<reference evidence="12" key="1">
    <citation type="journal article" date="2019" name="Int. J. Syst. Evol. Microbiol.">
        <title>The Global Catalogue of Microorganisms (GCM) 10K type strain sequencing project: providing services to taxonomists for standard genome sequencing and annotation.</title>
        <authorList>
            <consortium name="The Broad Institute Genomics Platform"/>
            <consortium name="The Broad Institute Genome Sequencing Center for Infectious Disease"/>
            <person name="Wu L."/>
            <person name="Ma J."/>
        </authorList>
    </citation>
    <scope>NUCLEOTIDE SEQUENCE [LARGE SCALE GENOMIC DNA]</scope>
    <source>
        <strain evidence="12">CCUG 61485</strain>
    </source>
</reference>
<sequence>MKNYIIYIGILLAGLLLGWLIFGNSSKNNDAHEHSEIVNNEQMWTCAMHPQIMKTEPGDCPICGMDLIPAEIGADGLSADQFKLTENALVLANVQTTIVGMGSEENGIIKLTGKIIENESLEEIQVSFFSGRIENLNVNYTGEKVNKGQLLATIYSSELYAAQQELITASNLKESQKPLYAAVRNKLKLWKLSDKQIDQIEKTGKPIENFPVYATVSGTVTEKLVAKGDYVAQGQALFKIANLNSVWANFDIYENQIGLFKKGQIIQITTNAYPDKSFTARTDFIDPILNNQTRTVKLRAVLPNNEGIFKPGMFVEGKVANSHSDQERLLIPASAILWTGKRSVIYLKPISNEPIFEMREVVLGNRINDLYEVLEGLNVGDEIVTNGTFTLDAAAQLKGKKSMMNQSGGKTNTGHEDHLGISGPEKRTSRAIINSRKVESPVFQERLSIVFNSYFDLKDALVNDDSALALQNTQKMATSLKSIDHSLINEDNHENWTKTSKELSESLLRLSKQKDLESIRQEFIIVSNQMILMAKNFDASDRPMFIQHCPMANTSKGADWLSLNEVIKNPYFGSSMLSCGEITDTIK</sequence>
<keyword evidence="4" id="KW-1133">Transmembrane helix</keyword>
<comment type="similarity">
    <text evidence="1">Belongs to the membrane fusion protein (MFP) (TC 8.A.1) family.</text>
</comment>
<proteinExistence type="inferred from homology"/>
<dbReference type="Pfam" id="PF25869">
    <property type="entry name" value="3HB_CusB"/>
    <property type="match status" value="1"/>
</dbReference>
<evidence type="ECO:0000256" key="4">
    <source>
        <dbReference type="SAM" id="Phobius"/>
    </source>
</evidence>
<comment type="caution">
    <text evidence="11">The sequence shown here is derived from an EMBL/GenBank/DDBJ whole genome shotgun (WGS) entry which is preliminary data.</text>
</comment>
<dbReference type="InterPro" id="IPR021782">
    <property type="entry name" value="DUF3347"/>
</dbReference>
<dbReference type="Gene3D" id="6.10.140.730">
    <property type="match status" value="1"/>
</dbReference>
<feature type="compositionally biased region" description="Basic and acidic residues" evidence="3">
    <location>
        <begin position="413"/>
        <end position="426"/>
    </location>
</feature>
<evidence type="ECO:0000259" key="7">
    <source>
        <dbReference type="Pfam" id="PF25869"/>
    </source>
</evidence>
<gene>
    <name evidence="11" type="ORF">ACFQ39_08780</name>
</gene>